<dbReference type="AlphaFoldDB" id="A0A9P6CU98"/>
<comment type="caution">
    <text evidence="2">The sequence shown here is derived from an EMBL/GenBank/DDBJ whole genome shotgun (WGS) entry which is preliminary data.</text>
</comment>
<organism evidence="2 3">
    <name type="scientific">Pholiota conissans</name>
    <dbReference type="NCBI Taxonomy" id="109636"/>
    <lineage>
        <taxon>Eukaryota</taxon>
        <taxon>Fungi</taxon>
        <taxon>Dikarya</taxon>
        <taxon>Basidiomycota</taxon>
        <taxon>Agaricomycotina</taxon>
        <taxon>Agaricomycetes</taxon>
        <taxon>Agaricomycetidae</taxon>
        <taxon>Agaricales</taxon>
        <taxon>Agaricineae</taxon>
        <taxon>Strophariaceae</taxon>
        <taxon>Pholiota</taxon>
    </lineage>
</organism>
<evidence type="ECO:0000313" key="2">
    <source>
        <dbReference type="EMBL" id="KAF9472929.1"/>
    </source>
</evidence>
<evidence type="ECO:0000256" key="1">
    <source>
        <dbReference type="SAM" id="MobiDB-lite"/>
    </source>
</evidence>
<sequence>MKAIVVIDNMRTLLTSHPRISLAQRTEPAVRAPHATRPPPVIEGAPLPRHRHPATSPPCSIMIMVNPWAHN</sequence>
<gene>
    <name evidence="2" type="ORF">BDN70DRAFT_424167</name>
</gene>
<dbReference type="EMBL" id="MU155485">
    <property type="protein sequence ID" value="KAF9472929.1"/>
    <property type="molecule type" value="Genomic_DNA"/>
</dbReference>
<reference evidence="2" key="1">
    <citation type="submission" date="2020-11" db="EMBL/GenBank/DDBJ databases">
        <authorList>
            <consortium name="DOE Joint Genome Institute"/>
            <person name="Ahrendt S."/>
            <person name="Riley R."/>
            <person name="Andreopoulos W."/>
            <person name="Labutti K."/>
            <person name="Pangilinan J."/>
            <person name="Ruiz-Duenas F.J."/>
            <person name="Barrasa J.M."/>
            <person name="Sanchez-Garcia M."/>
            <person name="Camarero S."/>
            <person name="Miyauchi S."/>
            <person name="Serrano A."/>
            <person name="Linde D."/>
            <person name="Babiker R."/>
            <person name="Drula E."/>
            <person name="Ayuso-Fernandez I."/>
            <person name="Pacheco R."/>
            <person name="Padilla G."/>
            <person name="Ferreira P."/>
            <person name="Barriuso J."/>
            <person name="Kellner H."/>
            <person name="Castanera R."/>
            <person name="Alfaro M."/>
            <person name="Ramirez L."/>
            <person name="Pisabarro A.G."/>
            <person name="Kuo A."/>
            <person name="Tritt A."/>
            <person name="Lipzen A."/>
            <person name="He G."/>
            <person name="Yan M."/>
            <person name="Ng V."/>
            <person name="Cullen D."/>
            <person name="Martin F."/>
            <person name="Rosso M.-N."/>
            <person name="Henrissat B."/>
            <person name="Hibbett D."/>
            <person name="Martinez A.T."/>
            <person name="Grigoriev I.V."/>
        </authorList>
    </citation>
    <scope>NUCLEOTIDE SEQUENCE</scope>
    <source>
        <strain evidence="2">CIRM-BRFM 674</strain>
    </source>
</reference>
<feature type="region of interest" description="Disordered" evidence="1">
    <location>
        <begin position="24"/>
        <end position="58"/>
    </location>
</feature>
<protein>
    <submittedName>
        <fullName evidence="2">Uncharacterized protein</fullName>
    </submittedName>
</protein>
<name>A0A9P6CU98_9AGAR</name>
<evidence type="ECO:0000313" key="3">
    <source>
        <dbReference type="Proteomes" id="UP000807469"/>
    </source>
</evidence>
<accession>A0A9P6CU98</accession>
<keyword evidence="3" id="KW-1185">Reference proteome</keyword>
<proteinExistence type="predicted"/>
<dbReference type="Proteomes" id="UP000807469">
    <property type="component" value="Unassembled WGS sequence"/>
</dbReference>